<dbReference type="InterPro" id="IPR016024">
    <property type="entry name" value="ARM-type_fold"/>
</dbReference>
<dbReference type="PROSITE" id="PS50005">
    <property type="entry name" value="TPR"/>
    <property type="match status" value="1"/>
</dbReference>
<dbReference type="Gene3D" id="1.25.10.10">
    <property type="entry name" value="Leucine-rich Repeat Variant"/>
    <property type="match status" value="1"/>
</dbReference>
<organism evidence="5">
    <name type="scientific">Salpingoeca rosetta (strain ATCC 50818 / BSB-021)</name>
    <dbReference type="NCBI Taxonomy" id="946362"/>
    <lineage>
        <taxon>Eukaryota</taxon>
        <taxon>Choanoflagellata</taxon>
        <taxon>Craspedida</taxon>
        <taxon>Salpingoecidae</taxon>
        <taxon>Salpingoeca</taxon>
    </lineage>
</organism>
<feature type="repeat" description="TPR" evidence="1">
    <location>
        <begin position="125"/>
        <end position="158"/>
    </location>
</feature>
<dbReference type="GeneID" id="16071100"/>
<evidence type="ECO:0000313" key="5">
    <source>
        <dbReference type="Proteomes" id="UP000007799"/>
    </source>
</evidence>
<feature type="compositionally biased region" description="Low complexity" evidence="3">
    <location>
        <begin position="68"/>
        <end position="87"/>
    </location>
</feature>
<dbReference type="OrthoDB" id="629492at2759"/>
<dbReference type="GO" id="GO:0005737">
    <property type="term" value="C:cytoplasm"/>
    <property type="evidence" value="ECO:0007669"/>
    <property type="project" value="TreeGrafter"/>
</dbReference>
<evidence type="ECO:0000256" key="1">
    <source>
        <dbReference type="PROSITE-ProRule" id="PRU00339"/>
    </source>
</evidence>
<dbReference type="KEGG" id="sre:PTSG_08291"/>
<dbReference type="InterPro" id="IPR011990">
    <property type="entry name" value="TPR-like_helical_dom_sf"/>
</dbReference>
<dbReference type="InterPro" id="IPR019734">
    <property type="entry name" value="TPR_rpt"/>
</dbReference>
<dbReference type="GO" id="GO:0007288">
    <property type="term" value="P:sperm axoneme assembly"/>
    <property type="evidence" value="ECO:0007669"/>
    <property type="project" value="TreeGrafter"/>
</dbReference>
<protein>
    <submittedName>
        <fullName evidence="4">Uncharacterized protein</fullName>
    </submittedName>
</protein>
<dbReference type="InterPro" id="IPR011989">
    <property type="entry name" value="ARM-like"/>
</dbReference>
<dbReference type="SMART" id="SM00028">
    <property type="entry name" value="TPR"/>
    <property type="match status" value="3"/>
</dbReference>
<dbReference type="AlphaFoldDB" id="F2UJA0"/>
<keyword evidence="2" id="KW-0175">Coiled coil</keyword>
<dbReference type="Gene3D" id="1.25.40.10">
    <property type="entry name" value="Tetratricopeptide repeat domain"/>
    <property type="match status" value="1"/>
</dbReference>
<gene>
    <name evidence="4" type="ORF">PTSG_08291</name>
</gene>
<dbReference type="GO" id="GO:0005813">
    <property type="term" value="C:centrosome"/>
    <property type="evidence" value="ECO:0007669"/>
    <property type="project" value="TreeGrafter"/>
</dbReference>
<dbReference type="InParanoid" id="F2UJA0"/>
<accession>F2UJA0</accession>
<evidence type="ECO:0000256" key="3">
    <source>
        <dbReference type="SAM" id="MobiDB-lite"/>
    </source>
</evidence>
<sequence>MGDDNNAPPADLEEFLGRVNEVHNVVLGMKEGDTTAYDRAGQLINKLSQDSDGADGVRVRADRTCINSTTNDNSSSGSTPTTTAGDSAVGGVNAGPAMSQNAFMQQMAQDAEERAKRRRHNREASEEHRLKGNEHFKRGEHDSAVDAYTTALRLYPDSLVLYTNRAQAHLKLQQYSEALDDCEWALRLHDRHPKALLRKGLALRGLLRFEDALASLTAAMKALTGSKRQAVAKYVQETEEMKEQHEREAQACRGLPANLKKEHPTVYDACQRLVNALADVDKGKAEERAGGSSAGGAGEDKTAGAEATSQALPPVTPTTISSVLHECTEDEALAALPTTTVQQLQHEAERAAKCLQALAAAAARVVDDCHRHNVDITSTAVTDIVRLQGGAGVLERSSCVDLLARISRMAAAEKAHMCMTHMALVESLVGAAAAALHFLATMCSACKHFATAAGARGDTMRRVKLLAELMLPALQLDALALLKTIASNAAKPDQVVGHSVVACLSHLITSGRTTQDDTGSQSTAPEVAVAAAEALAAVMRVDICRQELMRGGAAVISHIVTSVQAQQSLLALARACAHVLLQASCHARLRPLLFTHIRAITAAVATQQQCKHTSAVAGLLATLSNMGLDASGFEQLTATTDVVLLCVKCLGDTDVRAHTTTTANAVALLARMCSSSQLVAALVRSGGIQTLVDLLTADDEATVGHAVRCLAKSLSTDVRADVAAAMTDTRALEEQIIPLLSSSSDAVVGNAALCLAGLFLDEKVAAAAPVACVDALLHVAKREKGPIQQNGAMALARACKDEAKLLRLRQLNGFEVLFARAK</sequence>
<feature type="compositionally biased region" description="Basic and acidic residues" evidence="3">
    <location>
        <begin position="122"/>
        <end position="138"/>
    </location>
</feature>
<dbReference type="EMBL" id="GL832977">
    <property type="protein sequence ID" value="EGD77199.1"/>
    <property type="molecule type" value="Genomic_DNA"/>
</dbReference>
<dbReference type="GO" id="GO:0070286">
    <property type="term" value="P:axonemal dynein complex assembly"/>
    <property type="evidence" value="ECO:0007669"/>
    <property type="project" value="TreeGrafter"/>
</dbReference>
<feature type="region of interest" description="Disordered" evidence="3">
    <location>
        <begin position="283"/>
        <end position="315"/>
    </location>
</feature>
<evidence type="ECO:0000313" key="4">
    <source>
        <dbReference type="EMBL" id="EGD77199.1"/>
    </source>
</evidence>
<feature type="region of interest" description="Disordered" evidence="3">
    <location>
        <begin position="64"/>
        <end position="138"/>
    </location>
</feature>
<dbReference type="PANTHER" id="PTHR46540">
    <property type="entry name" value="TETRATRICOPEPTIDE REPEAT PROTEIN 12"/>
    <property type="match status" value="1"/>
</dbReference>
<reference evidence="4" key="1">
    <citation type="submission" date="2009-08" db="EMBL/GenBank/DDBJ databases">
        <title>Annotation of Salpingoeca rosetta.</title>
        <authorList>
            <consortium name="The Broad Institute Genome Sequencing Platform"/>
            <person name="Russ C."/>
            <person name="Cuomo C."/>
            <person name="Burger G."/>
            <person name="Gray M.W."/>
            <person name="Holland P.W.H."/>
            <person name="King N."/>
            <person name="Lang F.B.F."/>
            <person name="Roger A.J."/>
            <person name="Ruiz-Trillo I."/>
            <person name="Young S.K."/>
            <person name="Zeng Q."/>
            <person name="Gargeya S."/>
            <person name="Alvarado L."/>
            <person name="Berlin A."/>
            <person name="Chapman S.B."/>
            <person name="Chen Z."/>
            <person name="Freedman E."/>
            <person name="Gellesch M."/>
            <person name="Goldberg J."/>
            <person name="Griggs A."/>
            <person name="Gujja S."/>
            <person name="Heilman E."/>
            <person name="Heiman D."/>
            <person name="Howarth C."/>
            <person name="Mehta T."/>
            <person name="Neiman D."/>
            <person name="Pearson M."/>
            <person name="Roberts A."/>
            <person name="Saif S."/>
            <person name="Shea T."/>
            <person name="Shenoy N."/>
            <person name="Sisk P."/>
            <person name="Stolte C."/>
            <person name="Sykes S."/>
            <person name="White J."/>
            <person name="Yandava C."/>
            <person name="Haas B."/>
            <person name="Nusbaum C."/>
            <person name="Birren B."/>
        </authorList>
    </citation>
    <scope>NUCLEOTIDE SEQUENCE [LARGE SCALE GENOMIC DNA]</scope>
    <source>
        <strain evidence="4">ATCC 50818</strain>
    </source>
</reference>
<dbReference type="SUPFAM" id="SSF48452">
    <property type="entry name" value="TPR-like"/>
    <property type="match status" value="1"/>
</dbReference>
<dbReference type="SUPFAM" id="SSF48371">
    <property type="entry name" value="ARM repeat"/>
    <property type="match status" value="1"/>
</dbReference>
<dbReference type="PANTHER" id="PTHR46540:SF1">
    <property type="entry name" value="TETRATRICOPEPTIDE REPEAT PROTEIN 12"/>
    <property type="match status" value="1"/>
</dbReference>
<evidence type="ECO:0000256" key="2">
    <source>
        <dbReference type="SAM" id="Coils"/>
    </source>
</evidence>
<dbReference type="Proteomes" id="UP000007799">
    <property type="component" value="Unassembled WGS sequence"/>
</dbReference>
<dbReference type="STRING" id="946362.F2UJA0"/>
<feature type="compositionally biased region" description="Polar residues" evidence="3">
    <location>
        <begin position="98"/>
        <end position="108"/>
    </location>
</feature>
<keyword evidence="1" id="KW-0802">TPR repeat</keyword>
<dbReference type="RefSeq" id="XP_004990543.1">
    <property type="nucleotide sequence ID" value="XM_004990486.1"/>
</dbReference>
<dbReference type="InterPro" id="IPR043195">
    <property type="entry name" value="TTC12"/>
</dbReference>
<feature type="coiled-coil region" evidence="2">
    <location>
        <begin position="228"/>
        <end position="255"/>
    </location>
</feature>
<name>F2UJA0_SALR5</name>
<keyword evidence="5" id="KW-1185">Reference proteome</keyword>
<proteinExistence type="predicted"/>
<dbReference type="eggNOG" id="KOG0548">
    <property type="taxonomic scope" value="Eukaryota"/>
</dbReference>